<gene>
    <name evidence="3" type="ORF">SAMN04488038_11269</name>
</gene>
<keyword evidence="4" id="KW-1185">Reference proteome</keyword>
<reference evidence="3 4" key="1">
    <citation type="submission" date="2016-10" db="EMBL/GenBank/DDBJ databases">
        <authorList>
            <person name="de Groot N.N."/>
        </authorList>
    </citation>
    <scope>NUCLEOTIDE SEQUENCE [LARGE SCALE GENOMIC DNA]</scope>
    <source>
        <strain evidence="3 4">DSM 25927</strain>
    </source>
</reference>
<keyword evidence="2" id="KW-0732">Signal</keyword>
<evidence type="ECO:0000313" key="4">
    <source>
        <dbReference type="Proteomes" id="UP000199233"/>
    </source>
</evidence>
<feature type="transmembrane region" description="Helical" evidence="1">
    <location>
        <begin position="156"/>
        <end position="177"/>
    </location>
</feature>
<organism evidence="3 4">
    <name type="scientific">Solimonas aquatica</name>
    <dbReference type="NCBI Taxonomy" id="489703"/>
    <lineage>
        <taxon>Bacteria</taxon>
        <taxon>Pseudomonadati</taxon>
        <taxon>Pseudomonadota</taxon>
        <taxon>Gammaproteobacteria</taxon>
        <taxon>Nevskiales</taxon>
        <taxon>Nevskiaceae</taxon>
        <taxon>Solimonas</taxon>
    </lineage>
</organism>
<dbReference type="AlphaFoldDB" id="A0A1H9JUJ9"/>
<dbReference type="RefSeq" id="WP_177189018.1">
    <property type="nucleotide sequence ID" value="NZ_FOFS01000012.1"/>
</dbReference>
<name>A0A1H9JUJ9_9GAMM</name>
<evidence type="ECO:0000313" key="3">
    <source>
        <dbReference type="EMBL" id="SEQ90215.1"/>
    </source>
</evidence>
<feature type="signal peptide" evidence="2">
    <location>
        <begin position="1"/>
        <end position="17"/>
    </location>
</feature>
<keyword evidence="1" id="KW-0812">Transmembrane</keyword>
<proteinExistence type="predicted"/>
<evidence type="ECO:0000256" key="1">
    <source>
        <dbReference type="SAM" id="Phobius"/>
    </source>
</evidence>
<evidence type="ECO:0000256" key="2">
    <source>
        <dbReference type="SAM" id="SignalP"/>
    </source>
</evidence>
<feature type="chain" id="PRO_5011548627" evidence="2">
    <location>
        <begin position="18"/>
        <end position="289"/>
    </location>
</feature>
<sequence>MKRLLLCLCLLAAPVWAQLPPGYAVQTQMRDTGYVLGDFLDQQIRIALPRGARLDEASLPAIGPVNHWLELRERRLHRSGGDYQLQLRYQVFAAVEEPLQLAVPGFALRLSGESALPKLQVPPQPFYLSPVLPATLDEKQRQPRASLAPLQESTRLPTWGLALSLGAGLLLALYLAWLNDRLPGVWRGAGPFARLLRRWRGGGDGEYAALLREVQHGFNACAGETLYADNLPLLFARAPYLLPLREDIEALLAHARGVFYEGREAQAEWPATRVLALCRRLRERERGAR</sequence>
<dbReference type="EMBL" id="FOFS01000012">
    <property type="protein sequence ID" value="SEQ90215.1"/>
    <property type="molecule type" value="Genomic_DNA"/>
</dbReference>
<dbReference type="STRING" id="489703.SAMN04488038_11269"/>
<keyword evidence="1" id="KW-0472">Membrane</keyword>
<accession>A0A1H9JUJ9</accession>
<keyword evidence="1" id="KW-1133">Transmembrane helix</keyword>
<dbReference type="Proteomes" id="UP000199233">
    <property type="component" value="Unassembled WGS sequence"/>
</dbReference>
<protein>
    <submittedName>
        <fullName evidence="3">MxaA protein</fullName>
    </submittedName>
</protein>